<keyword evidence="4 8" id="KW-0949">S-adenosyl-L-methionine</keyword>
<evidence type="ECO:0000256" key="5">
    <source>
        <dbReference type="ARBA" id="ARBA00022723"/>
    </source>
</evidence>
<evidence type="ECO:0000313" key="13">
    <source>
        <dbReference type="EMBL" id="AEU35556.1"/>
    </source>
</evidence>
<dbReference type="HOGENOM" id="CLU_018697_0_1_0"/>
<feature type="domain" description="Radical SAM core" evidence="12">
    <location>
        <begin position="228"/>
        <end position="464"/>
    </location>
</feature>
<dbReference type="InterPro" id="IPR007197">
    <property type="entry name" value="rSAM"/>
</dbReference>
<dbReference type="InterPro" id="IPR023404">
    <property type="entry name" value="rSAM_horseshoe"/>
</dbReference>
<feature type="compositionally biased region" description="Basic and acidic residues" evidence="9">
    <location>
        <begin position="191"/>
        <end position="204"/>
    </location>
</feature>
<gene>
    <name evidence="8" type="primary">rimO</name>
    <name evidence="13" type="ordered locus">AciX8_1212</name>
</gene>
<keyword evidence="7 8" id="KW-0411">Iron-sulfur</keyword>
<feature type="region of interest" description="Disordered" evidence="9">
    <location>
        <begin position="180"/>
        <end position="204"/>
    </location>
</feature>
<dbReference type="EMBL" id="CP003130">
    <property type="protein sequence ID" value="AEU35556.1"/>
    <property type="molecule type" value="Genomic_DNA"/>
</dbReference>
<dbReference type="KEGG" id="gma:AciX8_1212"/>
<dbReference type="PROSITE" id="PS51449">
    <property type="entry name" value="MTTASE_N"/>
    <property type="match status" value="1"/>
</dbReference>
<evidence type="ECO:0000256" key="8">
    <source>
        <dbReference type="HAMAP-Rule" id="MF_01865"/>
    </source>
</evidence>
<feature type="binding site" evidence="8">
    <location>
        <position position="246"/>
    </location>
    <ligand>
        <name>[4Fe-4S] cluster</name>
        <dbReference type="ChEBI" id="CHEBI:49883"/>
        <label>2</label>
        <note>4Fe-4S-S-AdoMet</note>
    </ligand>
</feature>
<feature type="compositionally biased region" description="Polar residues" evidence="9">
    <location>
        <begin position="180"/>
        <end position="190"/>
    </location>
</feature>
<dbReference type="Pfam" id="PF00919">
    <property type="entry name" value="UPF0004"/>
    <property type="match status" value="1"/>
</dbReference>
<dbReference type="NCBIfam" id="TIGR00089">
    <property type="entry name" value="MiaB/RimO family radical SAM methylthiotransferase"/>
    <property type="match status" value="1"/>
</dbReference>
<keyword evidence="3 8" id="KW-0808">Transferase</keyword>
<dbReference type="AlphaFoldDB" id="G8NXW8"/>
<dbReference type="GO" id="GO:0006400">
    <property type="term" value="P:tRNA modification"/>
    <property type="evidence" value="ECO:0007669"/>
    <property type="project" value="InterPro"/>
</dbReference>
<feature type="binding site" evidence="8">
    <location>
        <position position="249"/>
    </location>
    <ligand>
        <name>[4Fe-4S] cluster</name>
        <dbReference type="ChEBI" id="CHEBI:49883"/>
        <label>2</label>
        <note>4Fe-4S-S-AdoMet</note>
    </ligand>
</feature>
<sequence length="539" mass="59547">MSLSPTLENPATETETRRPKVGFVSLGCPKNLVDSEVMMGLLHRGGAELTPRAEDAEILVVNTCSFIDSAKQESVDTILEMVQHKIANGGRAQKLIVAGCLVERYRDEIRKNIPEVDAVVGTGELEAIMEAAGLSRPTPAENNSPFAILTTAQIERHASSVNQHSRPESDGPQIAHEATRNISSDAQSSRPEGDAREQAGRFSREAWDGATAALPNYLYSDETPRILTTPRASAYIKIAEGCDHPCSFCIIPQLRGKFRSRPLASIVAETKSLIAQGVREITLIGQDTTCYGEDLPKDAVTGKRPELADLLDALAPLPGLKWLRFLYAYPNKVTTRLLESIAKHDTVAKYLDVPLQHASANVLRRMKRGGTSHRFLQIIDKARSIVPGLVLRTSFIVGFPGETEADFEELLAFVQEAKIDWLGVFSYSDEEGAGAFSLDEKVPKRTIEARRRKLMKLQNKISTKARRAWVGREIDLLVEGESEETELLWQGRSLDQAPEIDGKVLINDFGPHEVLVPGTFYRAEITESHDYDVVARIIE</sequence>
<keyword evidence="1 8" id="KW-0004">4Fe-4S</keyword>
<keyword evidence="14" id="KW-1185">Reference proteome</keyword>
<comment type="similarity">
    <text evidence="8">Belongs to the methylthiotransferase family. RimO subfamily.</text>
</comment>
<dbReference type="InterPro" id="IPR005840">
    <property type="entry name" value="Ribosomal_uS12_MeSTrfase_RimO"/>
</dbReference>
<protein>
    <recommendedName>
        <fullName evidence="8">Ribosomal protein uS12 methylthiotransferase RimO</fullName>
        <shortName evidence="8">uS12 MTTase</shortName>
        <shortName evidence="8">uS12 methylthiotransferase</shortName>
        <ecNumber evidence="8">2.8.4.4</ecNumber>
    </recommendedName>
    <alternativeName>
        <fullName evidence="8">Ribosomal protein uS12 (aspartate-C(3))-methylthiotransferase</fullName>
    </alternativeName>
    <alternativeName>
        <fullName evidence="8">Ribosome maturation factor RimO</fullName>
    </alternativeName>
</protein>
<dbReference type="GO" id="GO:0005840">
    <property type="term" value="C:ribosome"/>
    <property type="evidence" value="ECO:0007669"/>
    <property type="project" value="UniProtKB-KW"/>
</dbReference>
<dbReference type="SUPFAM" id="SSF102114">
    <property type="entry name" value="Radical SAM enzymes"/>
    <property type="match status" value="1"/>
</dbReference>
<dbReference type="PANTHER" id="PTHR43837">
    <property type="entry name" value="RIBOSOMAL PROTEIN S12 METHYLTHIOTRANSFERASE RIMO"/>
    <property type="match status" value="1"/>
</dbReference>
<dbReference type="InterPro" id="IPR012340">
    <property type="entry name" value="NA-bd_OB-fold"/>
</dbReference>
<keyword evidence="13" id="KW-0689">Ribosomal protein</keyword>
<feature type="domain" description="TRAM" evidence="10">
    <location>
        <begin position="467"/>
        <end position="539"/>
    </location>
</feature>
<dbReference type="PROSITE" id="PS50926">
    <property type="entry name" value="TRAM"/>
    <property type="match status" value="1"/>
</dbReference>
<dbReference type="InterPro" id="IPR005839">
    <property type="entry name" value="Methylthiotransferase"/>
</dbReference>
<evidence type="ECO:0000256" key="6">
    <source>
        <dbReference type="ARBA" id="ARBA00023004"/>
    </source>
</evidence>
<dbReference type="InterPro" id="IPR013848">
    <property type="entry name" value="Methylthiotransferase_N"/>
</dbReference>
<dbReference type="HAMAP" id="MF_01865">
    <property type="entry name" value="MTTase_RimO"/>
    <property type="match status" value="1"/>
</dbReference>
<dbReference type="NCBIfam" id="TIGR01125">
    <property type="entry name" value="30S ribosomal protein S12 methylthiotransferase RimO"/>
    <property type="match status" value="1"/>
</dbReference>
<dbReference type="STRING" id="682795.AciX8_1212"/>
<evidence type="ECO:0000256" key="9">
    <source>
        <dbReference type="SAM" id="MobiDB-lite"/>
    </source>
</evidence>
<feature type="binding site" evidence="8">
    <location>
        <position position="242"/>
    </location>
    <ligand>
        <name>[4Fe-4S] cluster</name>
        <dbReference type="ChEBI" id="CHEBI:49883"/>
        <label>2</label>
        <note>4Fe-4S-S-AdoMet</note>
    </ligand>
</feature>
<dbReference type="GO" id="GO:0035599">
    <property type="term" value="F:aspartic acid methylthiotransferase activity"/>
    <property type="evidence" value="ECO:0007669"/>
    <property type="project" value="TreeGrafter"/>
</dbReference>
<dbReference type="InterPro" id="IPR020612">
    <property type="entry name" value="Methylthiotransferase_CS"/>
</dbReference>
<dbReference type="PROSITE" id="PS51918">
    <property type="entry name" value="RADICAL_SAM"/>
    <property type="match status" value="1"/>
</dbReference>
<organism evidence="13 14">
    <name type="scientific">Granulicella mallensis (strain ATCC BAA-1857 / DSM 23137 / MP5ACTX8)</name>
    <dbReference type="NCBI Taxonomy" id="682795"/>
    <lineage>
        <taxon>Bacteria</taxon>
        <taxon>Pseudomonadati</taxon>
        <taxon>Acidobacteriota</taxon>
        <taxon>Terriglobia</taxon>
        <taxon>Terriglobales</taxon>
        <taxon>Acidobacteriaceae</taxon>
        <taxon>Granulicella</taxon>
    </lineage>
</organism>
<dbReference type="RefSeq" id="WP_014264436.1">
    <property type="nucleotide sequence ID" value="NC_016631.1"/>
</dbReference>
<dbReference type="Gene3D" id="3.40.50.12160">
    <property type="entry name" value="Methylthiotransferase, N-terminal domain"/>
    <property type="match status" value="1"/>
</dbReference>
<keyword evidence="5 8" id="KW-0479">Metal-binding</keyword>
<feature type="domain" description="MTTase N-terminal" evidence="11">
    <location>
        <begin position="19"/>
        <end position="137"/>
    </location>
</feature>
<dbReference type="OrthoDB" id="9805215at2"/>
<dbReference type="InterPro" id="IPR058240">
    <property type="entry name" value="rSAM_sf"/>
</dbReference>
<evidence type="ECO:0000259" key="10">
    <source>
        <dbReference type="PROSITE" id="PS50926"/>
    </source>
</evidence>
<dbReference type="PROSITE" id="PS01278">
    <property type="entry name" value="MTTASE_RADICAL"/>
    <property type="match status" value="1"/>
</dbReference>
<dbReference type="Gene3D" id="3.80.30.20">
    <property type="entry name" value="tm_1862 like domain"/>
    <property type="match status" value="1"/>
</dbReference>
<dbReference type="Gene3D" id="2.40.50.140">
    <property type="entry name" value="Nucleic acid-binding proteins"/>
    <property type="match status" value="1"/>
</dbReference>
<dbReference type="GO" id="GO:0051539">
    <property type="term" value="F:4 iron, 4 sulfur cluster binding"/>
    <property type="evidence" value="ECO:0007669"/>
    <property type="project" value="UniProtKB-UniRule"/>
</dbReference>
<dbReference type="EC" id="2.8.4.4" evidence="8"/>
<feature type="binding site" evidence="8">
    <location>
        <position position="100"/>
    </location>
    <ligand>
        <name>[4Fe-4S] cluster</name>
        <dbReference type="ChEBI" id="CHEBI:49883"/>
        <label>1</label>
    </ligand>
</feature>
<dbReference type="GO" id="GO:0005829">
    <property type="term" value="C:cytosol"/>
    <property type="evidence" value="ECO:0007669"/>
    <property type="project" value="TreeGrafter"/>
</dbReference>
<dbReference type="InterPro" id="IPR006638">
    <property type="entry name" value="Elp3/MiaA/NifB-like_rSAM"/>
</dbReference>
<dbReference type="Proteomes" id="UP000007113">
    <property type="component" value="Chromosome"/>
</dbReference>
<keyword evidence="13" id="KW-0687">Ribonucleoprotein</keyword>
<comment type="catalytic activity">
    <reaction evidence="8">
        <text>L-aspartate(89)-[ribosomal protein uS12]-hydrogen + (sulfur carrier)-SH + AH2 + 2 S-adenosyl-L-methionine = 3-methylsulfanyl-L-aspartate(89)-[ribosomal protein uS12]-hydrogen + (sulfur carrier)-H + 5'-deoxyadenosine + L-methionine + A + S-adenosyl-L-homocysteine + 2 H(+)</text>
        <dbReference type="Rhea" id="RHEA:37087"/>
        <dbReference type="Rhea" id="RHEA-COMP:10460"/>
        <dbReference type="Rhea" id="RHEA-COMP:10461"/>
        <dbReference type="Rhea" id="RHEA-COMP:14737"/>
        <dbReference type="Rhea" id="RHEA-COMP:14739"/>
        <dbReference type="ChEBI" id="CHEBI:13193"/>
        <dbReference type="ChEBI" id="CHEBI:15378"/>
        <dbReference type="ChEBI" id="CHEBI:17319"/>
        <dbReference type="ChEBI" id="CHEBI:17499"/>
        <dbReference type="ChEBI" id="CHEBI:29917"/>
        <dbReference type="ChEBI" id="CHEBI:29961"/>
        <dbReference type="ChEBI" id="CHEBI:57844"/>
        <dbReference type="ChEBI" id="CHEBI:57856"/>
        <dbReference type="ChEBI" id="CHEBI:59789"/>
        <dbReference type="ChEBI" id="CHEBI:64428"/>
        <dbReference type="ChEBI" id="CHEBI:73599"/>
        <dbReference type="EC" id="2.8.4.4"/>
    </reaction>
</comment>
<evidence type="ECO:0000256" key="3">
    <source>
        <dbReference type="ARBA" id="ARBA00022679"/>
    </source>
</evidence>
<evidence type="ECO:0000256" key="1">
    <source>
        <dbReference type="ARBA" id="ARBA00022485"/>
    </source>
</evidence>
<name>G8NXW8_GRAMM</name>
<dbReference type="Pfam" id="PF18693">
    <property type="entry name" value="TRAM_2"/>
    <property type="match status" value="1"/>
</dbReference>
<reference evidence="13 14" key="1">
    <citation type="submission" date="2011-11" db="EMBL/GenBank/DDBJ databases">
        <title>Complete sequence of Granulicella mallensis MP5ACTX8.</title>
        <authorList>
            <consortium name="US DOE Joint Genome Institute"/>
            <person name="Lucas S."/>
            <person name="Copeland A."/>
            <person name="Lapidus A."/>
            <person name="Cheng J.-F."/>
            <person name="Goodwin L."/>
            <person name="Pitluck S."/>
            <person name="Peters L."/>
            <person name="Lu M."/>
            <person name="Detter J.C."/>
            <person name="Han C."/>
            <person name="Tapia R."/>
            <person name="Land M."/>
            <person name="Hauser L."/>
            <person name="Kyrpides N."/>
            <person name="Ivanova N."/>
            <person name="Mikhailova N."/>
            <person name="Pagani I."/>
            <person name="Rawat S."/>
            <person name="Mannisto M."/>
            <person name="Haggblom M."/>
            <person name="Woyke T."/>
        </authorList>
    </citation>
    <scope>NUCLEOTIDE SEQUENCE [LARGE SCALE GENOMIC DNA]</scope>
    <source>
        <strain evidence="14">ATCC BAA-1857 / DSM 23137 / MP5ACTX8</strain>
    </source>
</reference>
<dbReference type="InterPro" id="IPR002792">
    <property type="entry name" value="TRAM_dom"/>
</dbReference>
<comment type="subcellular location">
    <subcellularLocation>
        <location evidence="8">Cytoplasm</location>
    </subcellularLocation>
</comment>
<accession>G8NXW8</accession>
<dbReference type="GO" id="GO:0046872">
    <property type="term" value="F:metal ion binding"/>
    <property type="evidence" value="ECO:0007669"/>
    <property type="project" value="UniProtKB-KW"/>
</dbReference>
<comment type="cofactor">
    <cofactor evidence="8">
        <name>[4Fe-4S] cluster</name>
        <dbReference type="ChEBI" id="CHEBI:49883"/>
    </cofactor>
    <text evidence="8">Binds 2 [4Fe-4S] clusters. One cluster is coordinated with 3 cysteines and an exchangeable S-adenosyl-L-methionine.</text>
</comment>
<evidence type="ECO:0000256" key="4">
    <source>
        <dbReference type="ARBA" id="ARBA00022691"/>
    </source>
</evidence>
<comment type="function">
    <text evidence="8">Catalyzes the methylthiolation of an aspartic acid residue of ribosomal protein uS12.</text>
</comment>
<dbReference type="Pfam" id="PF04055">
    <property type="entry name" value="Radical_SAM"/>
    <property type="match status" value="1"/>
</dbReference>
<dbReference type="eggNOG" id="COG0621">
    <property type="taxonomic scope" value="Bacteria"/>
</dbReference>
<evidence type="ECO:0000259" key="12">
    <source>
        <dbReference type="PROSITE" id="PS51918"/>
    </source>
</evidence>
<dbReference type="SFLD" id="SFLDG01061">
    <property type="entry name" value="methylthiotransferase"/>
    <property type="match status" value="1"/>
</dbReference>
<proteinExistence type="inferred from homology"/>
<evidence type="ECO:0000259" key="11">
    <source>
        <dbReference type="PROSITE" id="PS51449"/>
    </source>
</evidence>
<dbReference type="InterPro" id="IPR038135">
    <property type="entry name" value="Methylthiotransferase_N_sf"/>
</dbReference>
<dbReference type="SFLD" id="SFLDF00274">
    <property type="entry name" value="ribosomal_protein_S12_methylth"/>
    <property type="match status" value="1"/>
</dbReference>
<evidence type="ECO:0000256" key="7">
    <source>
        <dbReference type="ARBA" id="ARBA00023014"/>
    </source>
</evidence>
<evidence type="ECO:0000256" key="2">
    <source>
        <dbReference type="ARBA" id="ARBA00022490"/>
    </source>
</evidence>
<dbReference type="CDD" id="cd01335">
    <property type="entry name" value="Radical_SAM"/>
    <property type="match status" value="1"/>
</dbReference>
<feature type="binding site" evidence="8">
    <location>
        <position position="64"/>
    </location>
    <ligand>
        <name>[4Fe-4S] cluster</name>
        <dbReference type="ChEBI" id="CHEBI:49883"/>
        <label>1</label>
    </ligand>
</feature>
<dbReference type="FunFam" id="3.80.30.20:FF:000001">
    <property type="entry name" value="tRNA-2-methylthio-N(6)-dimethylallyladenosine synthase 2"/>
    <property type="match status" value="1"/>
</dbReference>
<dbReference type="PANTHER" id="PTHR43837:SF1">
    <property type="entry name" value="RIBOSOMAL PROTEIN US12 METHYLTHIOTRANSFERASE RIMO"/>
    <property type="match status" value="1"/>
</dbReference>
<dbReference type="GO" id="GO:0103039">
    <property type="term" value="F:protein methylthiotransferase activity"/>
    <property type="evidence" value="ECO:0007669"/>
    <property type="project" value="UniProtKB-EC"/>
</dbReference>
<dbReference type="SFLD" id="SFLDG01082">
    <property type="entry name" value="B12-binding_domain_containing"/>
    <property type="match status" value="1"/>
</dbReference>
<evidence type="ECO:0000313" key="14">
    <source>
        <dbReference type="Proteomes" id="UP000007113"/>
    </source>
</evidence>
<keyword evidence="2 8" id="KW-0963">Cytoplasm</keyword>
<keyword evidence="6 8" id="KW-0408">Iron</keyword>
<feature type="binding site" evidence="8">
    <location>
        <position position="28"/>
    </location>
    <ligand>
        <name>[4Fe-4S] cluster</name>
        <dbReference type="ChEBI" id="CHEBI:49883"/>
        <label>1</label>
    </ligand>
</feature>
<dbReference type="SMART" id="SM00729">
    <property type="entry name" value="Elp3"/>
    <property type="match status" value="1"/>
</dbReference>
<dbReference type="SFLD" id="SFLDS00029">
    <property type="entry name" value="Radical_SAM"/>
    <property type="match status" value="1"/>
</dbReference>